<dbReference type="AlphaFoldDB" id="A0A1V9A9P5"/>
<comment type="caution">
    <text evidence="2">The sequence shown here is derived from an EMBL/GenBank/DDBJ whole genome shotgun (WGS) entry which is preliminary data.</text>
</comment>
<evidence type="ECO:0000256" key="1">
    <source>
        <dbReference type="SAM" id="MobiDB-lite"/>
    </source>
</evidence>
<protein>
    <submittedName>
        <fullName evidence="2">Uncharacterized protein</fullName>
    </submittedName>
</protein>
<dbReference type="EMBL" id="MWIH01000003">
    <property type="protein sequence ID" value="OQO93813.1"/>
    <property type="molecule type" value="Genomic_DNA"/>
</dbReference>
<sequence length="90" mass="10107">MSTDQQSGPRVRPTEPTDDHGSSRTRAGDRDAQASPPTTPCTVVWSRGRPYVLESGSGRPRWMGTDHHGRPQSLTGDELRRRGWTYRRSC</sequence>
<reference evidence="2 3" key="1">
    <citation type="submission" date="2017-02" db="EMBL/GenBank/DDBJ databases">
        <title>Draft genome of Saccharomonospora sp. 154.</title>
        <authorList>
            <person name="Alonso-Carmona G.S."/>
            <person name="De La Haba R."/>
            <person name="Vera-Gargallo B."/>
            <person name="Sandoval-Trujillo A.H."/>
            <person name="Ramirez-Duran N."/>
            <person name="Ventosa A."/>
        </authorList>
    </citation>
    <scope>NUCLEOTIDE SEQUENCE [LARGE SCALE GENOMIC DNA]</scope>
    <source>
        <strain evidence="2 3">LRS4.154</strain>
    </source>
</reference>
<dbReference type="Proteomes" id="UP000192591">
    <property type="component" value="Unassembled WGS sequence"/>
</dbReference>
<organism evidence="2 3">
    <name type="scientific">Saccharomonospora piscinae</name>
    <dbReference type="NCBI Taxonomy" id="687388"/>
    <lineage>
        <taxon>Bacteria</taxon>
        <taxon>Bacillati</taxon>
        <taxon>Actinomycetota</taxon>
        <taxon>Actinomycetes</taxon>
        <taxon>Pseudonocardiales</taxon>
        <taxon>Pseudonocardiaceae</taxon>
        <taxon>Saccharomonospora</taxon>
    </lineage>
</organism>
<name>A0A1V9A9P5_SACPI</name>
<feature type="region of interest" description="Disordered" evidence="1">
    <location>
        <begin position="1"/>
        <end position="77"/>
    </location>
</feature>
<gene>
    <name evidence="2" type="ORF">B1813_04600</name>
</gene>
<proteinExistence type="predicted"/>
<accession>A0A1V9A9P5</accession>
<keyword evidence="3" id="KW-1185">Reference proteome</keyword>
<dbReference type="RefSeq" id="WP_081190737.1">
    <property type="nucleotide sequence ID" value="NZ_MWIH01000003.1"/>
</dbReference>
<dbReference type="STRING" id="1962155.B1813_04600"/>
<evidence type="ECO:0000313" key="3">
    <source>
        <dbReference type="Proteomes" id="UP000192591"/>
    </source>
</evidence>
<evidence type="ECO:0000313" key="2">
    <source>
        <dbReference type="EMBL" id="OQO93813.1"/>
    </source>
</evidence>
<feature type="compositionally biased region" description="Basic and acidic residues" evidence="1">
    <location>
        <begin position="12"/>
        <end position="32"/>
    </location>
</feature>